<dbReference type="Pfam" id="PF00005">
    <property type="entry name" value="ABC_tran"/>
    <property type="match status" value="1"/>
</dbReference>
<feature type="domain" description="ABC transporter" evidence="8">
    <location>
        <begin position="357"/>
        <end position="559"/>
    </location>
</feature>
<keyword evidence="3" id="KW-0547">Nucleotide-binding</keyword>
<dbReference type="SUPFAM" id="SSF52540">
    <property type="entry name" value="P-loop containing nucleoside triphosphate hydrolases"/>
    <property type="match status" value="1"/>
</dbReference>
<evidence type="ECO:0000256" key="1">
    <source>
        <dbReference type="ARBA" id="ARBA00004651"/>
    </source>
</evidence>
<dbReference type="GO" id="GO:0005886">
    <property type="term" value="C:plasma membrane"/>
    <property type="evidence" value="ECO:0007669"/>
    <property type="project" value="UniProtKB-SubCell"/>
</dbReference>
<feature type="domain" description="ABC transmembrane type-1" evidence="9">
    <location>
        <begin position="23"/>
        <end position="307"/>
    </location>
</feature>
<dbReference type="Pfam" id="PF00664">
    <property type="entry name" value="ABC_membrane"/>
    <property type="match status" value="1"/>
</dbReference>
<dbReference type="GO" id="GO:0015421">
    <property type="term" value="F:ABC-type oligopeptide transporter activity"/>
    <property type="evidence" value="ECO:0007669"/>
    <property type="project" value="TreeGrafter"/>
</dbReference>
<dbReference type="Gene3D" id="1.20.1560.10">
    <property type="entry name" value="ABC transporter type 1, transmembrane domain"/>
    <property type="match status" value="1"/>
</dbReference>
<evidence type="ECO:0000259" key="9">
    <source>
        <dbReference type="PROSITE" id="PS50929"/>
    </source>
</evidence>
<reference evidence="11" key="1">
    <citation type="submission" date="2015-05" db="EMBL/GenBank/DDBJ databases">
        <authorList>
            <consortium name="Pathogen Informatics"/>
        </authorList>
    </citation>
    <scope>NUCLEOTIDE SEQUENCE [LARGE SCALE GENOMIC DNA]</scope>
    <source>
        <strain evidence="11">L1-83</strain>
    </source>
</reference>
<dbReference type="Proteomes" id="UP000049828">
    <property type="component" value="Unassembled WGS sequence"/>
</dbReference>
<evidence type="ECO:0000256" key="6">
    <source>
        <dbReference type="ARBA" id="ARBA00023136"/>
    </source>
</evidence>
<protein>
    <submittedName>
        <fullName evidence="10">ABC-type multidrug transport system, ATPase and permease components</fullName>
    </submittedName>
</protein>
<feature type="transmembrane region" description="Helical" evidence="7">
    <location>
        <begin position="243"/>
        <end position="264"/>
    </location>
</feature>
<dbReference type="SUPFAM" id="SSF90123">
    <property type="entry name" value="ABC transporter transmembrane region"/>
    <property type="match status" value="1"/>
</dbReference>
<feature type="transmembrane region" description="Helical" evidence="7">
    <location>
        <begin position="56"/>
        <end position="74"/>
    </location>
</feature>
<feature type="transmembrane region" description="Helical" evidence="7">
    <location>
        <begin position="270"/>
        <end position="288"/>
    </location>
</feature>
<dbReference type="GO" id="GO:0005524">
    <property type="term" value="F:ATP binding"/>
    <property type="evidence" value="ECO:0007669"/>
    <property type="project" value="UniProtKB-KW"/>
</dbReference>
<dbReference type="STRING" id="360807.ERS852392_03160"/>
<feature type="transmembrane region" description="Helical" evidence="7">
    <location>
        <begin position="159"/>
        <end position="175"/>
    </location>
</feature>
<feature type="transmembrane region" description="Helical" evidence="7">
    <location>
        <begin position="21"/>
        <end position="44"/>
    </location>
</feature>
<dbReference type="RefSeq" id="WP_055039454.1">
    <property type="nucleotide sequence ID" value="NZ_CVRS01000065.1"/>
</dbReference>
<organism evidence="10 11">
    <name type="scientific">Roseburia inulinivorans</name>
    <dbReference type="NCBI Taxonomy" id="360807"/>
    <lineage>
        <taxon>Bacteria</taxon>
        <taxon>Bacillati</taxon>
        <taxon>Bacillota</taxon>
        <taxon>Clostridia</taxon>
        <taxon>Lachnospirales</taxon>
        <taxon>Lachnospiraceae</taxon>
        <taxon>Roseburia</taxon>
    </lineage>
</organism>
<evidence type="ECO:0000313" key="11">
    <source>
        <dbReference type="Proteomes" id="UP000049828"/>
    </source>
</evidence>
<gene>
    <name evidence="10" type="ORF">RIL183_19811</name>
</gene>
<evidence type="ECO:0000313" key="10">
    <source>
        <dbReference type="EMBL" id="CRL36639.1"/>
    </source>
</evidence>
<dbReference type="InterPro" id="IPR017871">
    <property type="entry name" value="ABC_transporter-like_CS"/>
</dbReference>
<keyword evidence="2 7" id="KW-0812">Transmembrane</keyword>
<evidence type="ECO:0000259" key="8">
    <source>
        <dbReference type="PROSITE" id="PS50893"/>
    </source>
</evidence>
<dbReference type="AlphaFoldDB" id="A0A0M6WL74"/>
<evidence type="ECO:0000256" key="5">
    <source>
        <dbReference type="ARBA" id="ARBA00022989"/>
    </source>
</evidence>
<dbReference type="InterPro" id="IPR003439">
    <property type="entry name" value="ABC_transporter-like_ATP-bd"/>
</dbReference>
<dbReference type="InterPro" id="IPR011527">
    <property type="entry name" value="ABC1_TM_dom"/>
</dbReference>
<dbReference type="OrthoDB" id="9770415at2"/>
<sequence>MKQKRQVKSVILETIKKQKMLSAGILTAVIGAVVAALISPLILAKIIDTVTAGNEAAFSVILLYFVLLALTGILEAAREGLLTVFGQKITHALRSSLMDKFVSLTADSVNKQEPGTLVSRFVGDVDTVENLFTSGIISMFADVCKIISILVVIWFQNRGLTLVLLVLLPFLFWFTRHVQKNMLAAQIENRKAVGRASGHVPETLHNIRTIHCLAKEAYMEERYDTYIGESYAAMERTNFYDAVYSPVILILNAVVVAVVMLLSASGNHTVLTFFGMSAGTAVAVINYISQIFSPVESLGMEIQTIQSAIAGIHRINEFFALEEKQIVEKDSETVAEECVEQMAWGHSENKTADVPFVEFRDVTFGYDEHVVLDHLNLKVMDAEQVTLAGRTGAGKSTILKLLLGLYEPQGGEVLIHGRPAAAVREEEKRKLFGYVEQTFHMVPGTVRDQITLYDETIPADRVKAVAELTGLDDVIESSENGYDTKCTPELFSQGQWQLLSIARAAVAEPQMLLFDEITANLDAETEKAVLLALKRVAKDRTVISISHRTSAELGRIIYL</sequence>
<dbReference type="PROSITE" id="PS00211">
    <property type="entry name" value="ABC_TRANSPORTER_1"/>
    <property type="match status" value="1"/>
</dbReference>
<accession>A0A0M6WL74</accession>
<dbReference type="InterPro" id="IPR039421">
    <property type="entry name" value="Type_1_exporter"/>
</dbReference>
<keyword evidence="11" id="KW-1185">Reference proteome</keyword>
<evidence type="ECO:0000256" key="3">
    <source>
        <dbReference type="ARBA" id="ARBA00022741"/>
    </source>
</evidence>
<comment type="subcellular location">
    <subcellularLocation>
        <location evidence="1">Cell membrane</location>
        <topology evidence="1">Multi-pass membrane protein</topology>
    </subcellularLocation>
</comment>
<dbReference type="PROSITE" id="PS50893">
    <property type="entry name" value="ABC_TRANSPORTER_2"/>
    <property type="match status" value="1"/>
</dbReference>
<dbReference type="EMBL" id="CVRS01000065">
    <property type="protein sequence ID" value="CRL36639.1"/>
    <property type="molecule type" value="Genomic_DNA"/>
</dbReference>
<evidence type="ECO:0000256" key="4">
    <source>
        <dbReference type="ARBA" id="ARBA00022840"/>
    </source>
</evidence>
<dbReference type="InterPro" id="IPR027417">
    <property type="entry name" value="P-loop_NTPase"/>
</dbReference>
<dbReference type="InterPro" id="IPR036640">
    <property type="entry name" value="ABC1_TM_sf"/>
</dbReference>
<dbReference type="SMART" id="SM00382">
    <property type="entry name" value="AAA"/>
    <property type="match status" value="1"/>
</dbReference>
<evidence type="ECO:0000256" key="2">
    <source>
        <dbReference type="ARBA" id="ARBA00022692"/>
    </source>
</evidence>
<evidence type="ECO:0000256" key="7">
    <source>
        <dbReference type="SAM" id="Phobius"/>
    </source>
</evidence>
<keyword evidence="4" id="KW-0067">ATP-binding</keyword>
<dbReference type="Gene3D" id="3.40.50.300">
    <property type="entry name" value="P-loop containing nucleotide triphosphate hydrolases"/>
    <property type="match status" value="1"/>
</dbReference>
<dbReference type="GO" id="GO:0016887">
    <property type="term" value="F:ATP hydrolysis activity"/>
    <property type="evidence" value="ECO:0007669"/>
    <property type="project" value="InterPro"/>
</dbReference>
<dbReference type="InterPro" id="IPR003593">
    <property type="entry name" value="AAA+_ATPase"/>
</dbReference>
<name>A0A0M6WL74_9FIRM</name>
<proteinExistence type="predicted"/>
<dbReference type="PANTHER" id="PTHR43394">
    <property type="entry name" value="ATP-DEPENDENT PERMEASE MDL1, MITOCHONDRIAL"/>
    <property type="match status" value="1"/>
</dbReference>
<keyword evidence="6 7" id="KW-0472">Membrane</keyword>
<keyword evidence="5 7" id="KW-1133">Transmembrane helix</keyword>
<dbReference type="PANTHER" id="PTHR43394:SF1">
    <property type="entry name" value="ATP-BINDING CASSETTE SUB-FAMILY B MEMBER 10, MITOCHONDRIAL"/>
    <property type="match status" value="1"/>
</dbReference>
<dbReference type="PROSITE" id="PS50929">
    <property type="entry name" value="ABC_TM1F"/>
    <property type="match status" value="1"/>
</dbReference>